<gene>
    <name evidence="2" type="ORF">GCM10010411_12490</name>
</gene>
<keyword evidence="3" id="KW-1185">Reference proteome</keyword>
<dbReference type="Pfam" id="PF14399">
    <property type="entry name" value="BtrH_N"/>
    <property type="match status" value="1"/>
</dbReference>
<reference evidence="2 3" key="1">
    <citation type="journal article" date="2019" name="Int. J. Syst. Evol. Microbiol.">
        <title>The Global Catalogue of Microorganisms (GCM) 10K type strain sequencing project: providing services to taxonomists for standard genome sequencing and annotation.</title>
        <authorList>
            <consortium name="The Broad Institute Genomics Platform"/>
            <consortium name="The Broad Institute Genome Sequencing Center for Infectious Disease"/>
            <person name="Wu L."/>
            <person name="Ma J."/>
        </authorList>
    </citation>
    <scope>NUCLEOTIDE SEQUENCE [LARGE SCALE GENOMIC DNA]</scope>
    <source>
        <strain evidence="2 3">JCM 6833</strain>
    </source>
</reference>
<dbReference type="EMBL" id="BAAATD010000001">
    <property type="protein sequence ID" value="GAA2581411.1"/>
    <property type="molecule type" value="Genomic_DNA"/>
</dbReference>
<accession>A0ABN3PE82</accession>
<comment type="caution">
    <text evidence="2">The sequence shown here is derived from an EMBL/GenBank/DDBJ whole genome shotgun (WGS) entry which is preliminary data.</text>
</comment>
<name>A0ABN3PE82_9ACTN</name>
<dbReference type="RefSeq" id="WP_344538474.1">
    <property type="nucleotide sequence ID" value="NZ_BAAATD010000001.1"/>
</dbReference>
<proteinExistence type="predicted"/>
<evidence type="ECO:0000313" key="3">
    <source>
        <dbReference type="Proteomes" id="UP001501509"/>
    </source>
</evidence>
<evidence type="ECO:0000259" key="1">
    <source>
        <dbReference type="Pfam" id="PF14399"/>
    </source>
</evidence>
<sequence>MTTAPPAIRARAGGHVELWCRDLISCLQATFGTVLLHAGHDALSALGLHWEFRYQAGDVRSEEFYYPCAVPGDLAASLMPHHPVGSRWHRAPDGDRPLAPLAAELERGGLVIAAVDNFFLPFRPAFGDVHAAHLLVVYGIDEERGTARVSDAMPPAFSGEIPIEDFLRSWSSANPSDVQDAFFSDSRIGRRYLTVTVGSPFPVLDRASLAAAFDHSLALFGREPKAGDTQAIGLAGLDAFLDSLVTAAWSGRAAALQEAYPFGWGMQAQAGLHGELLRSWGMRENVPAVSEAGRLVESVAHAWTGLRMCAAHGHSGPRAAAPELARHAKALRRAYETAVTAVAEAREALEPVEAVREPREAP</sequence>
<feature type="domain" description="Butirosin biosynthesis protein H N-terminal" evidence="1">
    <location>
        <begin position="25"/>
        <end position="151"/>
    </location>
</feature>
<protein>
    <recommendedName>
        <fullName evidence="1">Butirosin biosynthesis protein H N-terminal domain-containing protein</fullName>
    </recommendedName>
</protein>
<dbReference type="InterPro" id="IPR026935">
    <property type="entry name" value="BtrH_N"/>
</dbReference>
<evidence type="ECO:0000313" key="2">
    <source>
        <dbReference type="EMBL" id="GAA2581411.1"/>
    </source>
</evidence>
<organism evidence="2 3">
    <name type="scientific">Actinomadura fulvescens</name>
    <dbReference type="NCBI Taxonomy" id="46160"/>
    <lineage>
        <taxon>Bacteria</taxon>
        <taxon>Bacillati</taxon>
        <taxon>Actinomycetota</taxon>
        <taxon>Actinomycetes</taxon>
        <taxon>Streptosporangiales</taxon>
        <taxon>Thermomonosporaceae</taxon>
        <taxon>Actinomadura</taxon>
    </lineage>
</organism>
<dbReference type="Proteomes" id="UP001501509">
    <property type="component" value="Unassembled WGS sequence"/>
</dbReference>